<evidence type="ECO:0000256" key="3">
    <source>
        <dbReference type="ARBA" id="ARBA00022759"/>
    </source>
</evidence>
<dbReference type="GO" id="GO:0046872">
    <property type="term" value="F:metal ion binding"/>
    <property type="evidence" value="ECO:0007669"/>
    <property type="project" value="UniProtKB-KW"/>
</dbReference>
<protein>
    <recommendedName>
        <fullName evidence="9">CRISPR-associated endonuclease Cas1</fullName>
    </recommendedName>
</protein>
<dbReference type="GO" id="GO:0051607">
    <property type="term" value="P:defense response to virus"/>
    <property type="evidence" value="ECO:0007669"/>
    <property type="project" value="UniProtKB-KW"/>
</dbReference>
<evidence type="ECO:0000256" key="4">
    <source>
        <dbReference type="ARBA" id="ARBA00022801"/>
    </source>
</evidence>
<keyword evidence="5" id="KW-0460">Magnesium</keyword>
<evidence type="ECO:0000256" key="2">
    <source>
        <dbReference type="ARBA" id="ARBA00022723"/>
    </source>
</evidence>
<dbReference type="Proteomes" id="UP000316562">
    <property type="component" value="Unassembled WGS sequence"/>
</dbReference>
<dbReference type="Pfam" id="PF01867">
    <property type="entry name" value="Cas_Cas1"/>
    <property type="match status" value="1"/>
</dbReference>
<evidence type="ECO:0008006" key="9">
    <source>
        <dbReference type="Google" id="ProtNLM"/>
    </source>
</evidence>
<dbReference type="GO" id="GO:0003676">
    <property type="term" value="F:nucleic acid binding"/>
    <property type="evidence" value="ECO:0007669"/>
    <property type="project" value="InterPro"/>
</dbReference>
<evidence type="ECO:0000313" key="8">
    <source>
        <dbReference type="Proteomes" id="UP000316562"/>
    </source>
</evidence>
<dbReference type="AlphaFoldDB" id="A0A519BIU2"/>
<evidence type="ECO:0000256" key="6">
    <source>
        <dbReference type="ARBA" id="ARBA00023118"/>
    </source>
</evidence>
<keyword evidence="1" id="KW-0540">Nuclease</keyword>
<dbReference type="GO" id="GO:0004519">
    <property type="term" value="F:endonuclease activity"/>
    <property type="evidence" value="ECO:0007669"/>
    <property type="project" value="UniProtKB-KW"/>
</dbReference>
<reference evidence="7 8" key="1">
    <citation type="journal article" date="2019" name="ISME J.">
        <title>Insights into ecological role of a new deltaproteobacterial order Candidatus Acidulodesulfobacterales by metagenomics and metatranscriptomics.</title>
        <authorList>
            <person name="Tan S."/>
            <person name="Liu J."/>
            <person name="Fang Y."/>
            <person name="Hedlund B.P."/>
            <person name="Lian Z.H."/>
            <person name="Huang L.Y."/>
            <person name="Li J.T."/>
            <person name="Huang L.N."/>
            <person name="Li W.J."/>
            <person name="Jiang H.C."/>
            <person name="Dong H.L."/>
            <person name="Shu W.S."/>
        </authorList>
    </citation>
    <scope>NUCLEOTIDE SEQUENCE [LARGE SCALE GENOMIC DNA]</scope>
    <source>
        <strain evidence="7">AP2</strain>
    </source>
</reference>
<dbReference type="InterPro" id="IPR002729">
    <property type="entry name" value="CRISPR-assoc_Cas1"/>
</dbReference>
<proteinExistence type="predicted"/>
<evidence type="ECO:0000256" key="5">
    <source>
        <dbReference type="ARBA" id="ARBA00022842"/>
    </source>
</evidence>
<evidence type="ECO:0000256" key="1">
    <source>
        <dbReference type="ARBA" id="ARBA00022722"/>
    </source>
</evidence>
<comment type="caution">
    <text evidence="7">The sequence shown here is derived from an EMBL/GenBank/DDBJ whole genome shotgun (WGS) entry which is preliminary data.</text>
</comment>
<keyword evidence="6" id="KW-0051">Antiviral defense</keyword>
<dbReference type="EMBL" id="SGBC01000001">
    <property type="protein sequence ID" value="RZD17179.1"/>
    <property type="molecule type" value="Genomic_DNA"/>
</dbReference>
<dbReference type="Gene3D" id="3.100.10.20">
    <property type="entry name" value="CRISPR-associated endonuclease Cas1, N-terminal domain"/>
    <property type="match status" value="1"/>
</dbReference>
<dbReference type="GO" id="GO:0016787">
    <property type="term" value="F:hydrolase activity"/>
    <property type="evidence" value="ECO:0007669"/>
    <property type="project" value="UniProtKB-KW"/>
</dbReference>
<evidence type="ECO:0000313" key="7">
    <source>
        <dbReference type="EMBL" id="RZD17179.1"/>
    </source>
</evidence>
<dbReference type="InterPro" id="IPR042211">
    <property type="entry name" value="CRISPR-assoc_Cas1_N"/>
</dbReference>
<organism evidence="7 8">
    <name type="scientific">Acididesulfobacter guangdongensis</name>
    <dbReference type="NCBI Taxonomy" id="2597225"/>
    <lineage>
        <taxon>Bacteria</taxon>
        <taxon>Deltaproteobacteria</taxon>
        <taxon>Candidatus Acidulodesulfobacterales</taxon>
        <taxon>Candidatus Acididesulfobacter</taxon>
    </lineage>
</organism>
<dbReference type="GO" id="GO:0043571">
    <property type="term" value="P:maintenance of CRISPR repeat elements"/>
    <property type="evidence" value="ECO:0007669"/>
    <property type="project" value="InterPro"/>
</dbReference>
<sequence>MSTIYIISDYGKLVKHGNVLQLKKEEDVLKTIFPFKTEQIVVVGKIDLTGSALRLLMHHNINIIFLNSNGRFNGRINFQEGKNIFLRKNNLCFLMMRNLC</sequence>
<accession>A0A519BIU2</accession>
<name>A0A519BIU2_ACIG2</name>
<keyword evidence="4" id="KW-0378">Hydrolase</keyword>
<keyword evidence="3" id="KW-0255">Endonuclease</keyword>
<keyword evidence="2" id="KW-0479">Metal-binding</keyword>
<gene>
    <name evidence="7" type="ORF">EVJ46_02820</name>
</gene>